<proteinExistence type="predicted"/>
<dbReference type="Proteomes" id="UP000714275">
    <property type="component" value="Unassembled WGS sequence"/>
</dbReference>
<protein>
    <submittedName>
        <fullName evidence="1">Uncharacterized protein</fullName>
    </submittedName>
</protein>
<keyword evidence="2" id="KW-1185">Reference proteome</keyword>
<name>A0A9P7D6J8_9AGAM</name>
<dbReference type="AlphaFoldDB" id="A0A9P7D6J8"/>
<dbReference type="OrthoDB" id="2674473at2759"/>
<comment type="caution">
    <text evidence="1">The sequence shown here is derived from an EMBL/GenBank/DDBJ whole genome shotgun (WGS) entry which is preliminary data.</text>
</comment>
<gene>
    <name evidence="1" type="ORF">EV702DRAFT_1070031</name>
</gene>
<evidence type="ECO:0000313" key="2">
    <source>
        <dbReference type="Proteomes" id="UP000714275"/>
    </source>
</evidence>
<dbReference type="Gene3D" id="2.80.10.50">
    <property type="match status" value="1"/>
</dbReference>
<dbReference type="InterPro" id="IPR035992">
    <property type="entry name" value="Ricin_B-like_lectins"/>
</dbReference>
<dbReference type="EMBL" id="JABBWD010000004">
    <property type="protein sequence ID" value="KAG1782145.1"/>
    <property type="molecule type" value="Genomic_DNA"/>
</dbReference>
<organism evidence="1 2">
    <name type="scientific">Suillus placidus</name>
    <dbReference type="NCBI Taxonomy" id="48579"/>
    <lineage>
        <taxon>Eukaryota</taxon>
        <taxon>Fungi</taxon>
        <taxon>Dikarya</taxon>
        <taxon>Basidiomycota</taxon>
        <taxon>Agaricomycotina</taxon>
        <taxon>Agaricomycetes</taxon>
        <taxon>Agaricomycetidae</taxon>
        <taxon>Boletales</taxon>
        <taxon>Suillineae</taxon>
        <taxon>Suillaceae</taxon>
        <taxon>Suillus</taxon>
    </lineage>
</organism>
<sequence>MQGLPSKVLHLSYFEKHNSFICCALTFATMTIQGNLQTGTYTLRNASTNSFVVARGPKAATLVTSNDGRAENAAWVLEKLSGHYDKYNIRNFAHNSYATVNSVQKRSAALACGREIYPWSIRPTGYGTYVISPHSDASLFWSLVTSGGDSQVLLTDDRTNTVHWYLHRVSA</sequence>
<accession>A0A9P7D6J8</accession>
<evidence type="ECO:0000313" key="1">
    <source>
        <dbReference type="EMBL" id="KAG1782145.1"/>
    </source>
</evidence>
<reference evidence="1" key="1">
    <citation type="journal article" date="2020" name="New Phytol.">
        <title>Comparative genomics reveals dynamic genome evolution in host specialist ectomycorrhizal fungi.</title>
        <authorList>
            <person name="Lofgren L.A."/>
            <person name="Nguyen N.H."/>
            <person name="Vilgalys R."/>
            <person name="Ruytinx J."/>
            <person name="Liao H.L."/>
            <person name="Branco S."/>
            <person name="Kuo A."/>
            <person name="LaButti K."/>
            <person name="Lipzen A."/>
            <person name="Andreopoulos W."/>
            <person name="Pangilinan J."/>
            <person name="Riley R."/>
            <person name="Hundley H."/>
            <person name="Na H."/>
            <person name="Barry K."/>
            <person name="Grigoriev I.V."/>
            <person name="Stajich J.E."/>
            <person name="Kennedy P.G."/>
        </authorList>
    </citation>
    <scope>NUCLEOTIDE SEQUENCE</scope>
    <source>
        <strain evidence="1">DOB743</strain>
    </source>
</reference>
<dbReference type="SUPFAM" id="SSF50370">
    <property type="entry name" value="Ricin B-like lectins"/>
    <property type="match status" value="1"/>
</dbReference>